<evidence type="ECO:0000259" key="3">
    <source>
        <dbReference type="Pfam" id="PF12774"/>
    </source>
</evidence>
<dbReference type="InterPro" id="IPR042222">
    <property type="entry name" value="Dynein_2_N"/>
</dbReference>
<dbReference type="InterPro" id="IPR043157">
    <property type="entry name" value="Dynein_AAA1S"/>
</dbReference>
<dbReference type="Pfam" id="PF12774">
    <property type="entry name" value="AAA_6"/>
    <property type="match status" value="1"/>
</dbReference>
<feature type="region of interest" description="Disordered" evidence="1">
    <location>
        <begin position="792"/>
        <end position="847"/>
    </location>
</feature>
<sequence>MSDFRGQLAGEYKMFTSVDKSWKDIMRRVEDRPNALKSALAPGTLETLQTCNDTLEKISKCLEDYLEFKRGHFPRFYFLSNDELLEILAQSKDPNAVQPHLGKCFGNIKSLEIKPAATGRQLDVRSMTSDEGEIVAMPKNVRVRGSVEMWLVNVESGMFETVKKHLKQGLADWDRSALQEWVLSHPGQVVLTMAQIMFNKNVLNCFEHSNPCEELVKVRENMIHSLNRLAGLVSEPLLMHQRMSIEALLTINVHSRDILTTMIEDKVTKSDDFDWTKQLRYEWDEQTNNCLVMQSNATFNYGYEYLGCSARLVITPLTDRCYLTLTGALHLYLGGSPAGPAGTGKTETVKDLAKNAKATQQPRFLFDGKDIKLNATCGYFITMNPTYAGRVELPDNLQSLFRPVAMMVPDYGLIAEIMLFSEGFIAAKSLSRKIVNLYQLASRQLSQQDHYDFGMRAIKSVLVMAGHGRQQVQIKNENHKILSEEEESYILIHSLRDANLPKFLAEDVPLFESILADLFPGIIPPEPDQGILERAINMAVRDQGLQLWPNQAEKVKQFYNQILVRHGIMLVGPTGGGKTTIRTILQKALILLPTILPHSDHHQESGKRQSVFLSRAQSQMEHEGEPEKRELADPMLTAWRWLVLDGPVDTLWVENLNTVLDDSKVLCLASGERISLASGMRLIFEVDNLSKASPATISRCAMVYVDPVDLGWRPYTKTWLQRLPRDLPESGRHHLQLLFDHSIEKGLRFFRKYYKQQLVPAPEMSLIMCLCNILSAFFDFMGKNGGFGNPDKEDTMFESVDGRSESRASSRSSSRTGKAKISKKRQQKRYSSKLKDVDDSSSVKSSR</sequence>
<comment type="caution">
    <text evidence="4">The sequence shown here is derived from an EMBL/GenBank/DDBJ whole genome shotgun (WGS) entry which is preliminary data.</text>
</comment>
<dbReference type="Gene3D" id="1.20.140.100">
    <property type="entry name" value="Dynein heavy chain, N-terminal domain 2"/>
    <property type="match status" value="1"/>
</dbReference>
<dbReference type="Proteomes" id="UP001217089">
    <property type="component" value="Unassembled WGS sequence"/>
</dbReference>
<feature type="domain" description="Dynein heavy chain linker" evidence="2">
    <location>
        <begin position="3"/>
        <end position="168"/>
    </location>
</feature>
<dbReference type="Pfam" id="PF08393">
    <property type="entry name" value="DHC_N2"/>
    <property type="match status" value="1"/>
</dbReference>
<reference evidence="4 5" key="1">
    <citation type="submission" date="2022-12" db="EMBL/GenBank/DDBJ databases">
        <title>Chromosome-level genome of Tegillarca granosa.</title>
        <authorList>
            <person name="Kim J."/>
        </authorList>
    </citation>
    <scope>NUCLEOTIDE SEQUENCE [LARGE SCALE GENOMIC DNA]</scope>
    <source>
        <strain evidence="4">Teg-2019</strain>
        <tissue evidence="4">Adductor muscle</tissue>
    </source>
</reference>
<dbReference type="EMBL" id="JARBDR010000657">
    <property type="protein sequence ID" value="KAJ8308270.1"/>
    <property type="molecule type" value="Genomic_DNA"/>
</dbReference>
<protein>
    <recommendedName>
        <fullName evidence="6">Dynein heavy chain</fullName>
    </recommendedName>
</protein>
<dbReference type="Gene3D" id="1.10.8.710">
    <property type="match status" value="1"/>
</dbReference>
<evidence type="ECO:0000313" key="4">
    <source>
        <dbReference type="EMBL" id="KAJ8308270.1"/>
    </source>
</evidence>
<dbReference type="InterPro" id="IPR026983">
    <property type="entry name" value="DHC"/>
</dbReference>
<dbReference type="InterPro" id="IPR035699">
    <property type="entry name" value="AAA_6"/>
</dbReference>
<name>A0ABQ9ESY5_TEGGR</name>
<dbReference type="PANTHER" id="PTHR22878:SF64">
    <property type="entry name" value="DYNEIN AXONEMAL HEAVY CHAIN 14"/>
    <property type="match status" value="1"/>
</dbReference>
<feature type="domain" description="Dynein heavy chain hydrolytic ATP-binding dynein motor region" evidence="3">
    <location>
        <begin position="355"/>
        <end position="579"/>
    </location>
</feature>
<dbReference type="Gene3D" id="3.40.50.300">
    <property type="entry name" value="P-loop containing nucleotide triphosphate hydrolases"/>
    <property type="match status" value="3"/>
</dbReference>
<feature type="compositionally biased region" description="Basic and acidic residues" evidence="1">
    <location>
        <begin position="620"/>
        <end position="629"/>
    </location>
</feature>
<keyword evidence="5" id="KW-1185">Reference proteome</keyword>
<dbReference type="PANTHER" id="PTHR22878">
    <property type="entry name" value="DYNEIN HEAVY CHAIN 6, AXONEMAL-LIKE-RELATED"/>
    <property type="match status" value="1"/>
</dbReference>
<dbReference type="InterPro" id="IPR013602">
    <property type="entry name" value="Dynein_heavy_linker"/>
</dbReference>
<dbReference type="InterPro" id="IPR027417">
    <property type="entry name" value="P-loop_NTPase"/>
</dbReference>
<proteinExistence type="predicted"/>
<dbReference type="InterPro" id="IPR042228">
    <property type="entry name" value="Dynein_linker_3"/>
</dbReference>
<dbReference type="Gene3D" id="1.20.58.1120">
    <property type="match status" value="1"/>
</dbReference>
<evidence type="ECO:0008006" key="6">
    <source>
        <dbReference type="Google" id="ProtNLM"/>
    </source>
</evidence>
<accession>A0ABQ9ESY5</accession>
<organism evidence="4 5">
    <name type="scientific">Tegillarca granosa</name>
    <name type="common">Malaysian cockle</name>
    <name type="synonym">Anadara granosa</name>
    <dbReference type="NCBI Taxonomy" id="220873"/>
    <lineage>
        <taxon>Eukaryota</taxon>
        <taxon>Metazoa</taxon>
        <taxon>Spiralia</taxon>
        <taxon>Lophotrochozoa</taxon>
        <taxon>Mollusca</taxon>
        <taxon>Bivalvia</taxon>
        <taxon>Autobranchia</taxon>
        <taxon>Pteriomorphia</taxon>
        <taxon>Arcoida</taxon>
        <taxon>Arcoidea</taxon>
        <taxon>Arcidae</taxon>
        <taxon>Tegillarca</taxon>
    </lineage>
</organism>
<evidence type="ECO:0000259" key="2">
    <source>
        <dbReference type="Pfam" id="PF08393"/>
    </source>
</evidence>
<feature type="region of interest" description="Disordered" evidence="1">
    <location>
        <begin position="600"/>
        <end position="629"/>
    </location>
</feature>
<evidence type="ECO:0000313" key="5">
    <source>
        <dbReference type="Proteomes" id="UP001217089"/>
    </source>
</evidence>
<gene>
    <name evidence="4" type="ORF">KUTeg_013144</name>
</gene>
<dbReference type="SUPFAM" id="SSF52540">
    <property type="entry name" value="P-loop containing nucleoside triphosphate hydrolases"/>
    <property type="match status" value="2"/>
</dbReference>
<feature type="compositionally biased region" description="Basic residues" evidence="1">
    <location>
        <begin position="817"/>
        <end position="832"/>
    </location>
</feature>
<dbReference type="Gene3D" id="3.20.180.20">
    <property type="entry name" value="Dynein heavy chain, N-terminal domain 2"/>
    <property type="match status" value="1"/>
</dbReference>
<evidence type="ECO:0000256" key="1">
    <source>
        <dbReference type="SAM" id="MobiDB-lite"/>
    </source>
</evidence>
<feature type="compositionally biased region" description="Basic and acidic residues" evidence="1">
    <location>
        <begin position="792"/>
        <end position="808"/>
    </location>
</feature>